<dbReference type="EMBL" id="BSFP01000005">
    <property type="protein sequence ID" value="GLK99837.1"/>
    <property type="molecule type" value="Genomic_DNA"/>
</dbReference>
<reference evidence="2" key="1">
    <citation type="journal article" date="2014" name="Int. J. Syst. Evol. Microbiol.">
        <title>Complete genome sequence of Corynebacterium casei LMG S-19264T (=DSM 44701T), isolated from a smear-ripened cheese.</title>
        <authorList>
            <consortium name="US DOE Joint Genome Institute (JGI-PGF)"/>
            <person name="Walter F."/>
            <person name="Albersmeier A."/>
            <person name="Kalinowski J."/>
            <person name="Ruckert C."/>
        </authorList>
    </citation>
    <scope>NUCLEOTIDE SEQUENCE</scope>
    <source>
        <strain evidence="2">VKM Ac-1321</strain>
    </source>
</reference>
<dbReference type="Proteomes" id="UP001143480">
    <property type="component" value="Unassembled WGS sequence"/>
</dbReference>
<comment type="caution">
    <text evidence="2">The sequence shown here is derived from an EMBL/GenBank/DDBJ whole genome shotgun (WGS) entry which is preliminary data.</text>
</comment>
<evidence type="ECO:0000256" key="1">
    <source>
        <dbReference type="SAM" id="MobiDB-lite"/>
    </source>
</evidence>
<dbReference type="AlphaFoldDB" id="A0A9W6KEJ3"/>
<sequence length="63" mass="7243">MRARVNQPITEQRPAAEEPARGDDVARHVNQFRHHMDPLLQQIPPRMRYRSTSSDAAVVQGRP</sequence>
<gene>
    <name evidence="2" type="ORF">GCM10017581_015780</name>
</gene>
<feature type="compositionally biased region" description="Basic and acidic residues" evidence="1">
    <location>
        <begin position="14"/>
        <end position="23"/>
    </location>
</feature>
<feature type="region of interest" description="Disordered" evidence="1">
    <location>
        <begin position="1"/>
        <end position="23"/>
    </location>
</feature>
<protein>
    <submittedName>
        <fullName evidence="2">Uncharacterized protein</fullName>
    </submittedName>
</protein>
<reference evidence="2" key="2">
    <citation type="submission" date="2023-01" db="EMBL/GenBank/DDBJ databases">
        <authorList>
            <person name="Sun Q."/>
            <person name="Evtushenko L."/>
        </authorList>
    </citation>
    <scope>NUCLEOTIDE SEQUENCE</scope>
    <source>
        <strain evidence="2">VKM Ac-1321</strain>
    </source>
</reference>
<proteinExistence type="predicted"/>
<organism evidence="2 3">
    <name type="scientific">Dactylosporangium matsuzakiense</name>
    <dbReference type="NCBI Taxonomy" id="53360"/>
    <lineage>
        <taxon>Bacteria</taxon>
        <taxon>Bacillati</taxon>
        <taxon>Actinomycetota</taxon>
        <taxon>Actinomycetes</taxon>
        <taxon>Micromonosporales</taxon>
        <taxon>Micromonosporaceae</taxon>
        <taxon>Dactylosporangium</taxon>
    </lineage>
</organism>
<name>A0A9W6KEJ3_9ACTN</name>
<accession>A0A9W6KEJ3</accession>
<keyword evidence="3" id="KW-1185">Reference proteome</keyword>
<evidence type="ECO:0000313" key="2">
    <source>
        <dbReference type="EMBL" id="GLK99837.1"/>
    </source>
</evidence>
<evidence type="ECO:0000313" key="3">
    <source>
        <dbReference type="Proteomes" id="UP001143480"/>
    </source>
</evidence>